<feature type="active site" description="Charge relay system" evidence="5">
    <location>
        <position position="135"/>
    </location>
</feature>
<dbReference type="Gene3D" id="2.60.120.260">
    <property type="entry name" value="Galactose-binding domain-like"/>
    <property type="match status" value="1"/>
</dbReference>
<dbReference type="Proteomes" id="UP000824366">
    <property type="component" value="Chromosome"/>
</dbReference>
<dbReference type="PANTHER" id="PTHR42884">
    <property type="entry name" value="PROPROTEIN CONVERTASE SUBTILISIN/KEXIN-RELATED"/>
    <property type="match status" value="1"/>
</dbReference>
<keyword evidence="8" id="KW-1185">Reference proteome</keyword>
<dbReference type="PROSITE" id="PS51892">
    <property type="entry name" value="SUBTILASE"/>
    <property type="match status" value="1"/>
</dbReference>
<accession>A0ABM7MH93</accession>
<dbReference type="InterPro" id="IPR034182">
    <property type="entry name" value="Kexin/furin"/>
</dbReference>
<dbReference type="PRINTS" id="PR00723">
    <property type="entry name" value="SUBTILISIN"/>
</dbReference>
<dbReference type="Gene3D" id="3.40.50.200">
    <property type="entry name" value="Peptidase S8/S53 domain"/>
    <property type="match status" value="1"/>
</dbReference>
<evidence type="ECO:0000313" key="7">
    <source>
        <dbReference type="EMBL" id="BCO25563.1"/>
    </source>
</evidence>
<dbReference type="PROSITE" id="PS00136">
    <property type="entry name" value="SUBTILASE_ASP"/>
    <property type="match status" value="1"/>
</dbReference>
<evidence type="ECO:0000313" key="8">
    <source>
        <dbReference type="Proteomes" id="UP000824366"/>
    </source>
</evidence>
<dbReference type="InterPro" id="IPR022398">
    <property type="entry name" value="Peptidase_S8_His-AS"/>
</dbReference>
<feature type="domain" description="Peptidase S8/S53" evidence="6">
    <location>
        <begin position="84"/>
        <end position="486"/>
    </location>
</feature>
<reference evidence="7 8" key="1">
    <citation type="journal article" date="2021" name="Microbiol. Spectr.">
        <title>A Single Bacterium Capable of Oxidation and Reduction of Iron at Circumneutral pH.</title>
        <authorList>
            <person name="Kato S."/>
            <person name="Ohkuma M."/>
        </authorList>
    </citation>
    <scope>NUCLEOTIDE SEQUENCE [LARGE SCALE GENOMIC DNA]</scope>
    <source>
        <strain evidence="7 8">MIZ03</strain>
    </source>
</reference>
<dbReference type="PANTHER" id="PTHR42884:SF14">
    <property type="entry name" value="NEUROENDOCRINE CONVERTASE 1"/>
    <property type="match status" value="1"/>
</dbReference>
<dbReference type="InterPro" id="IPR036852">
    <property type="entry name" value="Peptidase_S8/S53_dom_sf"/>
</dbReference>
<evidence type="ECO:0000256" key="4">
    <source>
        <dbReference type="ARBA" id="ARBA00022825"/>
    </source>
</evidence>
<evidence type="ECO:0000256" key="2">
    <source>
        <dbReference type="ARBA" id="ARBA00022670"/>
    </source>
</evidence>
<name>A0ABM7MH93_9BURK</name>
<gene>
    <name evidence="7" type="ORF">MIZ03_0424</name>
</gene>
<organism evidence="7 8">
    <name type="scientific">Rhodoferax lithotrophicus</name>
    <dbReference type="NCBI Taxonomy" id="2798804"/>
    <lineage>
        <taxon>Bacteria</taxon>
        <taxon>Pseudomonadati</taxon>
        <taxon>Pseudomonadota</taxon>
        <taxon>Betaproteobacteria</taxon>
        <taxon>Burkholderiales</taxon>
        <taxon>Comamonadaceae</taxon>
        <taxon>Rhodoferax</taxon>
    </lineage>
</organism>
<evidence type="ECO:0000259" key="6">
    <source>
        <dbReference type="Pfam" id="PF00082"/>
    </source>
</evidence>
<dbReference type="InterPro" id="IPR015500">
    <property type="entry name" value="Peptidase_S8_subtilisin-rel"/>
</dbReference>
<evidence type="ECO:0000256" key="3">
    <source>
        <dbReference type="ARBA" id="ARBA00022801"/>
    </source>
</evidence>
<dbReference type="SUPFAM" id="SSF52743">
    <property type="entry name" value="Subtilisin-like"/>
    <property type="match status" value="1"/>
</dbReference>
<dbReference type="Pfam" id="PF00082">
    <property type="entry name" value="Peptidase_S8"/>
    <property type="match status" value="1"/>
</dbReference>
<proteinExistence type="inferred from homology"/>
<dbReference type="EMBL" id="AP024238">
    <property type="protein sequence ID" value="BCO25563.1"/>
    <property type="molecule type" value="Genomic_DNA"/>
</dbReference>
<evidence type="ECO:0000256" key="1">
    <source>
        <dbReference type="ARBA" id="ARBA00005325"/>
    </source>
</evidence>
<comment type="similarity">
    <text evidence="1">Belongs to the peptidase S8 family. Furin subfamily.</text>
</comment>
<dbReference type="RefSeq" id="WP_223907439.1">
    <property type="nucleotide sequence ID" value="NZ_AP024238.1"/>
</dbReference>
<keyword evidence="3 5" id="KW-0378">Hydrolase</keyword>
<dbReference type="PROSITE" id="PS00137">
    <property type="entry name" value="SUBTILASE_HIS"/>
    <property type="match status" value="1"/>
</dbReference>
<dbReference type="InterPro" id="IPR000209">
    <property type="entry name" value="Peptidase_S8/S53_dom"/>
</dbReference>
<keyword evidence="4 5" id="KW-0720">Serine protease</keyword>
<dbReference type="InterPro" id="IPR023827">
    <property type="entry name" value="Peptidase_S8_Asp-AS"/>
</dbReference>
<dbReference type="PROSITE" id="PS51257">
    <property type="entry name" value="PROKAR_LIPOPROTEIN"/>
    <property type="match status" value="1"/>
</dbReference>
<dbReference type="CDD" id="cd04059">
    <property type="entry name" value="Peptidases_S8_Protein_convertases_Kexins_Furin-like"/>
    <property type="match status" value="1"/>
</dbReference>
<keyword evidence="2 5" id="KW-0645">Protease</keyword>
<feature type="active site" description="Charge relay system" evidence="5">
    <location>
        <position position="406"/>
    </location>
</feature>
<feature type="active site" description="Charge relay system" evidence="5">
    <location>
        <position position="93"/>
    </location>
</feature>
<evidence type="ECO:0000256" key="5">
    <source>
        <dbReference type="PROSITE-ProRule" id="PRU01240"/>
    </source>
</evidence>
<sequence length="654" mass="66820">MDQEKIIFRLSAVAMLLVVAGCGGGGGTSSVTPPVATDPLAAYAWHLNNTGPSQTVSAIDNSGAVAGMDANVASVHQEGAGITGKGITIAVIDSGLEIGHEDLSPNVLAGKSFNFLNNSADPSPSRTRTDNLADHGTGVAGVAAAKGWNNLGSRGLAPNASLVGFAPLGLVTNVAEGLSFGAHADLVTAVSGADLVLANTFGTRADKVDIFNYSAGGDYASPQLDPTTPDYRTIAAEYGTTNLRAGKGAIYFQAAGNEFQSSVEAALQGGGVIPVDCVSTYVADGILGRFSNSAAGHSCLDTNYETQGQPFFMKVAAIAANGKASSYSSAGASNWVTGFGGEFGTDNPAIVSTDDTGCDLGQNNVANQASLVARYADAALKLVANLFGQSKQDPTCNYTGTMNGTSAATPSLSGITALMLEVNPGLTWQDVKYILAKTARQVDAGIAAGAQTVTYTPVGATQALVLSDPWVTNQAGFHFQARYGFGLADAAAAVTMAKTYTAPTGRRVTSLTSSLSGAFSASNLPVSAGNVAVIAQNATFLAGVSGPIQVDLTLTNTTGRAINPGTLQFELTNSATGERSILLPAYGGWYVGGQTDLMLANAQQKFRFFTNAFYGDNLNGTWTVKVKVLDGPANESSTFNASTLTGVTLTSYSI</sequence>
<protein>
    <recommendedName>
        <fullName evidence="6">Peptidase S8/S53 domain-containing protein</fullName>
    </recommendedName>
</protein>